<keyword evidence="2" id="KW-1185">Reference proteome</keyword>
<protein>
    <submittedName>
        <fullName evidence="1">Uncharacterized protein</fullName>
    </submittedName>
</protein>
<dbReference type="EnsemblPlants" id="Ma06_t13760.1">
    <property type="protein sequence ID" value="Ma06_p13760.1"/>
    <property type="gene ID" value="Ma06_g13760"/>
</dbReference>
<name>A0A804JFY6_MUSAM</name>
<accession>A0A804JFY6</accession>
<proteinExistence type="predicted"/>
<evidence type="ECO:0000313" key="1">
    <source>
        <dbReference type="EnsemblPlants" id="Ma06_p13760.1"/>
    </source>
</evidence>
<evidence type="ECO:0000313" key="2">
    <source>
        <dbReference type="Proteomes" id="UP000012960"/>
    </source>
</evidence>
<dbReference type="InParanoid" id="A0A804JFY6"/>
<sequence length="30" mass="3145">MSSASALRGSRQSFLSNHVLCTSVRASPPP</sequence>
<organism evidence="1 2">
    <name type="scientific">Musa acuminata subsp. malaccensis</name>
    <name type="common">Wild banana</name>
    <name type="synonym">Musa malaccensis</name>
    <dbReference type="NCBI Taxonomy" id="214687"/>
    <lineage>
        <taxon>Eukaryota</taxon>
        <taxon>Viridiplantae</taxon>
        <taxon>Streptophyta</taxon>
        <taxon>Embryophyta</taxon>
        <taxon>Tracheophyta</taxon>
        <taxon>Spermatophyta</taxon>
        <taxon>Magnoliopsida</taxon>
        <taxon>Liliopsida</taxon>
        <taxon>Zingiberales</taxon>
        <taxon>Musaceae</taxon>
        <taxon>Musa</taxon>
    </lineage>
</organism>
<reference evidence="1" key="1">
    <citation type="submission" date="2021-05" db="UniProtKB">
        <authorList>
            <consortium name="EnsemblPlants"/>
        </authorList>
    </citation>
    <scope>IDENTIFICATION</scope>
    <source>
        <strain evidence="1">subsp. malaccensis</strain>
    </source>
</reference>
<dbReference type="Gramene" id="Ma06_t13760.1">
    <property type="protein sequence ID" value="Ma06_p13760.1"/>
    <property type="gene ID" value="Ma06_g13760"/>
</dbReference>
<dbReference type="AlphaFoldDB" id="A0A804JFY6"/>
<dbReference type="Proteomes" id="UP000012960">
    <property type="component" value="Unplaced"/>
</dbReference>